<dbReference type="PANTHER" id="PTHR43224">
    <property type="entry name" value="AMIDINOTRANSFERASE"/>
    <property type="match status" value="1"/>
</dbReference>
<reference evidence="1 2" key="1">
    <citation type="submission" date="2019-02" db="EMBL/GenBank/DDBJ databases">
        <title>Prokaryotic population dynamics and viral predation in marine succession experiment using metagenomics: the confinement effect.</title>
        <authorList>
            <person name="Haro-Moreno J.M."/>
            <person name="Rodriguez-Valera F."/>
            <person name="Lopez-Perez M."/>
        </authorList>
    </citation>
    <scope>NUCLEOTIDE SEQUENCE [LARGE SCALE GENOMIC DNA]</scope>
    <source>
        <strain evidence="1">MED-G166</strain>
    </source>
</reference>
<evidence type="ECO:0008006" key="3">
    <source>
        <dbReference type="Google" id="ProtNLM"/>
    </source>
</evidence>
<dbReference type="PIRSF" id="PIRSF028188">
    <property type="entry name" value="Amdntrnsf_FN0238"/>
    <property type="match status" value="1"/>
</dbReference>
<dbReference type="InterPro" id="IPR014541">
    <property type="entry name" value="Amdntrnsf_FN0238"/>
</dbReference>
<dbReference type="Gene3D" id="3.75.10.10">
    <property type="entry name" value="L-arginine/glycine Amidinotransferase, Chain A"/>
    <property type="match status" value="1"/>
</dbReference>
<evidence type="ECO:0000313" key="2">
    <source>
        <dbReference type="Proteomes" id="UP000320146"/>
    </source>
</evidence>
<dbReference type="Proteomes" id="UP000320146">
    <property type="component" value="Unassembled WGS sequence"/>
</dbReference>
<dbReference type="Pfam" id="PF19420">
    <property type="entry name" value="DDAH_eukar"/>
    <property type="match status" value="1"/>
</dbReference>
<organism evidence="1 2">
    <name type="scientific">SAR86 cluster bacterium</name>
    <dbReference type="NCBI Taxonomy" id="2030880"/>
    <lineage>
        <taxon>Bacteria</taxon>
        <taxon>Pseudomonadati</taxon>
        <taxon>Pseudomonadota</taxon>
        <taxon>Gammaproteobacteria</taxon>
        <taxon>SAR86 cluster</taxon>
    </lineage>
</organism>
<evidence type="ECO:0000313" key="1">
    <source>
        <dbReference type="EMBL" id="RZO24605.1"/>
    </source>
</evidence>
<proteinExistence type="predicted"/>
<dbReference type="PANTHER" id="PTHR43224:SF1">
    <property type="entry name" value="AMIDINOTRANSFERASE"/>
    <property type="match status" value="1"/>
</dbReference>
<dbReference type="EMBL" id="SHBL01000005">
    <property type="protein sequence ID" value="RZO24605.1"/>
    <property type="molecule type" value="Genomic_DNA"/>
</dbReference>
<accession>A0A520MTQ3</accession>
<protein>
    <recommendedName>
        <fullName evidence="3">Amidinotransferase</fullName>
    </recommendedName>
</protein>
<gene>
    <name evidence="1" type="ORF">EVA99_01280</name>
</gene>
<name>A0A520MTQ3_9GAMM</name>
<comment type="caution">
    <text evidence="1">The sequence shown here is derived from an EMBL/GenBank/DDBJ whole genome shotgun (WGS) entry which is preliminary data.</text>
</comment>
<dbReference type="SUPFAM" id="SSF55909">
    <property type="entry name" value="Pentein"/>
    <property type="match status" value="1"/>
</dbReference>
<sequence length="299" mass="34728">MKDKQSTNKIFMVEPEVFFMNPQTASSNHYQFDDKHENSNQILDSAIGEFRRFKDCLESNGVEVIALKGSSKCPDHIFPNWFITFENKTFQIFSMLAENRRLEKTPEMINYLKQDYKLTEDMSDLESKNKFLESTSSMVFDRTNKVVYLTISPRANAELAKEWCVRNNYELVMFETQSHTGSPIYHTDVLMYVGTTAIGICFEVIKPEYVDHVKEMVMKHHEVVEIRKEQLLEFCGNCLEIQNKNGELLLAMSTRSFCGYTEEQKAKLLLHFKKIVHEEIPTIEKFGGGSARCMLAELF</sequence>
<dbReference type="AlphaFoldDB" id="A0A520MTQ3"/>